<evidence type="ECO:0000313" key="4">
    <source>
        <dbReference type="Proteomes" id="UP000305267"/>
    </source>
</evidence>
<organism evidence="3 4">
    <name type="scientific">Methylobacterium terricola</name>
    <dbReference type="NCBI Taxonomy" id="2583531"/>
    <lineage>
        <taxon>Bacteria</taxon>
        <taxon>Pseudomonadati</taxon>
        <taxon>Pseudomonadota</taxon>
        <taxon>Alphaproteobacteria</taxon>
        <taxon>Hyphomicrobiales</taxon>
        <taxon>Methylobacteriaceae</taxon>
        <taxon>Methylobacterium</taxon>
    </lineage>
</organism>
<dbReference type="Gene3D" id="2.40.160.180">
    <property type="entry name" value="Carbohydrate-selective porin OprB"/>
    <property type="match status" value="1"/>
</dbReference>
<protein>
    <submittedName>
        <fullName evidence="3">Uncharacterized protein</fullName>
    </submittedName>
</protein>
<gene>
    <name evidence="3" type="ORF">FF100_25810</name>
</gene>
<reference evidence="3 4" key="1">
    <citation type="submission" date="2019-06" db="EMBL/GenBank/DDBJ databases">
        <title>Genome of Methylobacterium sp. 17Sr1-39.</title>
        <authorList>
            <person name="Seo T."/>
        </authorList>
    </citation>
    <scope>NUCLEOTIDE SEQUENCE [LARGE SCALE GENOMIC DNA]</scope>
    <source>
        <strain evidence="3 4">17Sr1-39</strain>
    </source>
</reference>
<name>A0A5C4LAA0_9HYPH</name>
<evidence type="ECO:0000256" key="1">
    <source>
        <dbReference type="ARBA" id="ARBA00008769"/>
    </source>
</evidence>
<proteinExistence type="inferred from homology"/>
<evidence type="ECO:0000313" key="3">
    <source>
        <dbReference type="EMBL" id="TNC09626.1"/>
    </source>
</evidence>
<comment type="similarity">
    <text evidence="1">Belongs to the OprB family.</text>
</comment>
<evidence type="ECO:0000256" key="2">
    <source>
        <dbReference type="SAM" id="MobiDB-lite"/>
    </source>
</evidence>
<comment type="caution">
    <text evidence="3">The sequence shown here is derived from an EMBL/GenBank/DDBJ whole genome shotgun (WGS) entry which is preliminary data.</text>
</comment>
<dbReference type="OrthoDB" id="177316at2"/>
<keyword evidence="4" id="KW-1185">Reference proteome</keyword>
<dbReference type="EMBL" id="VDDA01000016">
    <property type="protein sequence ID" value="TNC09626.1"/>
    <property type="molecule type" value="Genomic_DNA"/>
</dbReference>
<feature type="region of interest" description="Disordered" evidence="2">
    <location>
        <begin position="1"/>
        <end position="32"/>
    </location>
</feature>
<sequence length="102" mass="10749">MSMMATQEQAERTRSGARQPDQDAPQPPTLPSVILHLGSSFSLLASYTGQDSANPFGGLRQGSACGGQIFFGIDDDLRPLACIKGGSLRIAATNHHGRRPVG</sequence>
<dbReference type="InterPro" id="IPR038673">
    <property type="entry name" value="OprB_sf"/>
</dbReference>
<dbReference type="AlphaFoldDB" id="A0A5C4LAA0"/>
<accession>A0A5C4LAA0</accession>
<dbReference type="Proteomes" id="UP000305267">
    <property type="component" value="Unassembled WGS sequence"/>
</dbReference>